<dbReference type="Gene3D" id="1.10.10.10">
    <property type="entry name" value="Winged helix-like DNA-binding domain superfamily/Winged helix DNA-binding domain"/>
    <property type="match status" value="1"/>
</dbReference>
<reference evidence="7" key="1">
    <citation type="submission" date="2021-03" db="EMBL/GenBank/DDBJ databases">
        <title>Acanthopleuribacteraceae sp. M133.</title>
        <authorList>
            <person name="Wang G."/>
        </authorList>
    </citation>
    <scope>NUCLEOTIDE SEQUENCE</scope>
    <source>
        <strain evidence="7">M133</strain>
    </source>
</reference>
<dbReference type="KEGG" id="scor:J3U87_26145"/>
<keyword evidence="4 6" id="KW-1133">Transmembrane helix</keyword>
<organism evidence="7 8">
    <name type="scientific">Sulfidibacter corallicola</name>
    <dbReference type="NCBI Taxonomy" id="2818388"/>
    <lineage>
        <taxon>Bacteria</taxon>
        <taxon>Pseudomonadati</taxon>
        <taxon>Acidobacteriota</taxon>
        <taxon>Holophagae</taxon>
        <taxon>Acanthopleuribacterales</taxon>
        <taxon>Acanthopleuribacteraceae</taxon>
        <taxon>Sulfidibacter</taxon>
    </lineage>
</organism>
<evidence type="ECO:0000256" key="4">
    <source>
        <dbReference type="ARBA" id="ARBA00022989"/>
    </source>
</evidence>
<sequence length="443" mass="49939">MGHAKPAAWLRHLRDKRDHLISFWHRGMWEADLAPLPRLKRVGLRCLRIIYLVQRGFQQDSVRQLSAALTFATLMSLVPLLALSLAVLKGLGFGDQLLIEMQTYLADMPQQFREFADQVVNLVTTTNFARLGGIGGVILLTMVVQVISQVEGAFNLIWGLEEQRSWGRRITNYISIIVMVPILLVAAITVTAQFKFSDTLEGLGLVRLVPFFASWIAFFLLYMAMPNTRVRFFAAFVSGLVGAIMWQMWLRLYIWVQPGVTKYNVIYGTLASVPIFLAWLYVSWLIVLCGALVTHAMQNEKVYQLDRANRPIGTKTQLATAFAMLFEARRALEGQVAFLDLATFAYRFHIPPRLVDDLAARLVKAGFLVGVANQPDHFVLARHPDKFSMKEVAEVVLANHCDQEADDLARFDREVRELVEAFERGMDRDLGPQLLSGVGSAPN</sequence>
<feature type="transmembrane region" description="Helical" evidence="6">
    <location>
        <begin position="170"/>
        <end position="192"/>
    </location>
</feature>
<dbReference type="GO" id="GO:0005886">
    <property type="term" value="C:plasma membrane"/>
    <property type="evidence" value="ECO:0007669"/>
    <property type="project" value="UniProtKB-SubCell"/>
</dbReference>
<evidence type="ECO:0000256" key="2">
    <source>
        <dbReference type="ARBA" id="ARBA00022475"/>
    </source>
</evidence>
<keyword evidence="5 6" id="KW-0472">Membrane</keyword>
<dbReference type="RefSeq" id="WP_237378727.1">
    <property type="nucleotide sequence ID" value="NZ_CP071793.1"/>
</dbReference>
<evidence type="ECO:0000256" key="1">
    <source>
        <dbReference type="ARBA" id="ARBA00004651"/>
    </source>
</evidence>
<dbReference type="PANTHER" id="PTHR30213:SF0">
    <property type="entry name" value="UPF0761 MEMBRANE PROTEIN YIHY"/>
    <property type="match status" value="1"/>
</dbReference>
<dbReference type="InterPro" id="IPR036388">
    <property type="entry name" value="WH-like_DNA-bd_sf"/>
</dbReference>
<feature type="transmembrane region" description="Helical" evidence="6">
    <location>
        <begin position="65"/>
        <end position="88"/>
    </location>
</feature>
<evidence type="ECO:0000256" key="3">
    <source>
        <dbReference type="ARBA" id="ARBA00022692"/>
    </source>
</evidence>
<feature type="transmembrane region" description="Helical" evidence="6">
    <location>
        <begin position="232"/>
        <end position="256"/>
    </location>
</feature>
<dbReference type="NCBIfam" id="TIGR00765">
    <property type="entry name" value="yihY_not_rbn"/>
    <property type="match status" value="1"/>
</dbReference>
<dbReference type="EMBL" id="CP071793">
    <property type="protein sequence ID" value="QTD49083.1"/>
    <property type="molecule type" value="Genomic_DNA"/>
</dbReference>
<keyword evidence="2" id="KW-1003">Cell membrane</keyword>
<evidence type="ECO:0000313" key="8">
    <source>
        <dbReference type="Proteomes" id="UP000663929"/>
    </source>
</evidence>
<dbReference type="AlphaFoldDB" id="A0A8A4THG8"/>
<evidence type="ECO:0000313" key="7">
    <source>
        <dbReference type="EMBL" id="QTD49083.1"/>
    </source>
</evidence>
<protein>
    <submittedName>
        <fullName evidence="7">YihY/virulence factor BrkB family protein</fullName>
    </submittedName>
</protein>
<comment type="subcellular location">
    <subcellularLocation>
        <location evidence="1">Cell membrane</location>
        <topology evidence="1">Multi-pass membrane protein</topology>
    </subcellularLocation>
</comment>
<name>A0A8A4THG8_SULCO</name>
<evidence type="ECO:0000256" key="6">
    <source>
        <dbReference type="SAM" id="Phobius"/>
    </source>
</evidence>
<feature type="transmembrane region" description="Helical" evidence="6">
    <location>
        <begin position="204"/>
        <end position="225"/>
    </location>
</feature>
<dbReference type="PANTHER" id="PTHR30213">
    <property type="entry name" value="INNER MEMBRANE PROTEIN YHJD"/>
    <property type="match status" value="1"/>
</dbReference>
<evidence type="ECO:0000256" key="5">
    <source>
        <dbReference type="ARBA" id="ARBA00023136"/>
    </source>
</evidence>
<gene>
    <name evidence="7" type="ORF">J3U87_26145</name>
</gene>
<feature type="transmembrane region" description="Helical" evidence="6">
    <location>
        <begin position="276"/>
        <end position="297"/>
    </location>
</feature>
<dbReference type="InterPro" id="IPR017039">
    <property type="entry name" value="Virul_fac_BrkB"/>
</dbReference>
<keyword evidence="3 6" id="KW-0812">Transmembrane</keyword>
<dbReference type="Proteomes" id="UP000663929">
    <property type="component" value="Chromosome"/>
</dbReference>
<feature type="transmembrane region" description="Helical" evidence="6">
    <location>
        <begin position="134"/>
        <end position="158"/>
    </location>
</feature>
<proteinExistence type="predicted"/>
<dbReference type="Pfam" id="PF03631">
    <property type="entry name" value="Virul_fac_BrkB"/>
    <property type="match status" value="1"/>
</dbReference>
<accession>A0A8A4THG8</accession>
<keyword evidence="8" id="KW-1185">Reference proteome</keyword>